<keyword evidence="2" id="KW-1185">Reference proteome</keyword>
<evidence type="ECO:0000313" key="1">
    <source>
        <dbReference type="EMBL" id="KAJ9126825.1"/>
    </source>
</evidence>
<evidence type="ECO:0000313" key="2">
    <source>
        <dbReference type="Proteomes" id="UP001234202"/>
    </source>
</evidence>
<name>A0ACC2XTY9_9TREE</name>
<gene>
    <name evidence="1" type="ORF">QFC24_001858</name>
</gene>
<dbReference type="Proteomes" id="UP001234202">
    <property type="component" value="Unassembled WGS sequence"/>
</dbReference>
<dbReference type="EMBL" id="JASBWV010000004">
    <property type="protein sequence ID" value="KAJ9126825.1"/>
    <property type="molecule type" value="Genomic_DNA"/>
</dbReference>
<comment type="caution">
    <text evidence="1">The sequence shown here is derived from an EMBL/GenBank/DDBJ whole genome shotgun (WGS) entry which is preliminary data.</text>
</comment>
<protein>
    <submittedName>
        <fullName evidence="1">Uncharacterized protein</fullName>
    </submittedName>
</protein>
<sequence length="551" mass="60096">MPTLQDRSQDSSVSWTLPNDSDAGADADPLVKLGEADELRRQVEELTQSLSSSKLYITSLENSIRRSDAGVSASNEPSQVDQDRKKGVYPGLGLAMPATSPGGSTVPAPSPSLVSGSFNSGTGLLPHSSPMFDLRRKASGQLAGSQASDAREALALKLEQGQSEDANGGLLRKGVNRIYFLPALSGIACAEVNTSAHKTSPSRSTQPLDGFPSADSGTRTTLEDEDEDEGGAEEVLQDETEKDQVDGLDEDGEQFGINKPATTNGFGHPPSRISREGGTPPVTSPVTGIVSTSPPRPRLRANPSTQMISTLQQQVETHRQHLDRVKAELRASQRLVAQLTRQNEDLKDTKERMRAENDSLGVMITRKERLLSEVLERARTAEGTAATLGKERKRIEGTTKKSLAEMKEKMNIAVSNSFKSEREAAALRDGLSDLKESWRKEIKALRVEIKEIDDSARQQQQETANKQAAIFQLIDAQAPEKQKLLSMQKDLEENEDRLLGILQPQLTELREATKSRASQEQQNQKIATELKAEIDRLTRLIRTSESAGAED</sequence>
<accession>A0ACC2XTY9</accession>
<reference evidence="1" key="1">
    <citation type="submission" date="2023-04" db="EMBL/GenBank/DDBJ databases">
        <title>Draft Genome sequencing of Naganishia species isolated from polar environments using Oxford Nanopore Technology.</title>
        <authorList>
            <person name="Leo P."/>
            <person name="Venkateswaran K."/>
        </authorList>
    </citation>
    <scope>NUCLEOTIDE SEQUENCE</scope>
    <source>
        <strain evidence="1">DBVPG 5303</strain>
    </source>
</reference>
<organism evidence="1 2">
    <name type="scientific">Naganishia onofrii</name>
    <dbReference type="NCBI Taxonomy" id="1851511"/>
    <lineage>
        <taxon>Eukaryota</taxon>
        <taxon>Fungi</taxon>
        <taxon>Dikarya</taxon>
        <taxon>Basidiomycota</taxon>
        <taxon>Agaricomycotina</taxon>
        <taxon>Tremellomycetes</taxon>
        <taxon>Filobasidiales</taxon>
        <taxon>Filobasidiaceae</taxon>
        <taxon>Naganishia</taxon>
    </lineage>
</organism>
<proteinExistence type="predicted"/>